<evidence type="ECO:0000256" key="1">
    <source>
        <dbReference type="ARBA" id="ARBA00001966"/>
    </source>
</evidence>
<dbReference type="PANTHER" id="PTHR30352:SF5">
    <property type="entry name" value="PYRUVATE FORMATE-LYASE 1-ACTIVATING ENZYME"/>
    <property type="match status" value="1"/>
</dbReference>
<keyword evidence="5" id="KW-0408">Iron</keyword>
<dbReference type="SFLD" id="SFLDG01109">
    <property type="entry name" value="Uncharacterised_Radical_SAM_Su"/>
    <property type="match status" value="1"/>
</dbReference>
<dbReference type="RefSeq" id="WP_078717150.1">
    <property type="nucleotide sequence ID" value="NZ_FUYC01000005.1"/>
</dbReference>
<dbReference type="GO" id="GO:0003824">
    <property type="term" value="F:catalytic activity"/>
    <property type="evidence" value="ECO:0007669"/>
    <property type="project" value="InterPro"/>
</dbReference>
<dbReference type="GO" id="GO:0046872">
    <property type="term" value="F:metal ion binding"/>
    <property type="evidence" value="ECO:0007669"/>
    <property type="project" value="UniProtKB-KW"/>
</dbReference>
<dbReference type="Proteomes" id="UP000190027">
    <property type="component" value="Unassembled WGS sequence"/>
</dbReference>
<dbReference type="OrthoDB" id="9764628at2"/>
<sequence>MAKREKPRPRLLVADRDGNIYDHPDLLMLCRRGEEMALPRPDEIMPLPPESEFFMLPGRFAVGFDPEAGEIEVMEDLGVAAFVCPAHTVTGVAAYAEDEGAPALPLLSYAAIGYAEGKFWVCAKKVDEDKRQIFQNIDPERVQSGAHRLMKRFPDNRLIRHLAGCALNYGCPAAKNLALGRFECPLPTAQTCNARCVGCISHQPEQSGFPSPQERIAFTPTVEEITEVMLHHNSREKRAVYSFGQGCEGEPLTNWKLLAESTRVFREQGGRGTVNVNTNASIPEAMAPLAESGVDSIRVSLNSVRKGPYEAYYRPVSYAFDDVLESIRRAKANGMFVSLNYLFFPGLNDTEEELRALHELVDETRLDFIQLRNLNLDPQLALELLGPQFPGPAMGFVNFRKRLRKAHDWLRFGYFNPYLGDAKNGDS</sequence>
<feature type="domain" description="Radical SAM core" evidence="7">
    <location>
        <begin position="178"/>
        <end position="411"/>
    </location>
</feature>
<dbReference type="STRING" id="1121449.SAMN02745704_01449"/>
<dbReference type="Gene3D" id="3.20.20.70">
    <property type="entry name" value="Aldolase class I"/>
    <property type="match status" value="1"/>
</dbReference>
<dbReference type="EMBL" id="FUYC01000005">
    <property type="protein sequence ID" value="SKA81786.1"/>
    <property type="molecule type" value="Genomic_DNA"/>
</dbReference>
<evidence type="ECO:0000313" key="9">
    <source>
        <dbReference type="Proteomes" id="UP000190027"/>
    </source>
</evidence>
<dbReference type="SUPFAM" id="SSF102114">
    <property type="entry name" value="Radical SAM enzymes"/>
    <property type="match status" value="1"/>
</dbReference>
<dbReference type="CDD" id="cd01335">
    <property type="entry name" value="Radical_SAM"/>
    <property type="match status" value="1"/>
</dbReference>
<keyword evidence="9" id="KW-1185">Reference proteome</keyword>
<evidence type="ECO:0000256" key="4">
    <source>
        <dbReference type="ARBA" id="ARBA00022723"/>
    </source>
</evidence>
<evidence type="ECO:0000256" key="2">
    <source>
        <dbReference type="ARBA" id="ARBA00022485"/>
    </source>
</evidence>
<keyword evidence="2" id="KW-0004">4Fe-4S</keyword>
<accession>A0A1T4WWU4</accession>
<organism evidence="8 9">
    <name type="scientific">Paucidesulfovibrio gracilis DSM 16080</name>
    <dbReference type="NCBI Taxonomy" id="1121449"/>
    <lineage>
        <taxon>Bacteria</taxon>
        <taxon>Pseudomonadati</taxon>
        <taxon>Thermodesulfobacteriota</taxon>
        <taxon>Desulfovibrionia</taxon>
        <taxon>Desulfovibrionales</taxon>
        <taxon>Desulfovibrionaceae</taxon>
        <taxon>Paucidesulfovibrio</taxon>
    </lineage>
</organism>
<gene>
    <name evidence="8" type="ORF">SAMN02745704_01449</name>
</gene>
<evidence type="ECO:0000256" key="3">
    <source>
        <dbReference type="ARBA" id="ARBA00022691"/>
    </source>
</evidence>
<proteinExistence type="predicted"/>
<evidence type="ECO:0000259" key="7">
    <source>
        <dbReference type="PROSITE" id="PS51918"/>
    </source>
</evidence>
<evidence type="ECO:0000313" key="8">
    <source>
        <dbReference type="EMBL" id="SKA81786.1"/>
    </source>
</evidence>
<dbReference type="InterPro" id="IPR007197">
    <property type="entry name" value="rSAM"/>
</dbReference>
<evidence type="ECO:0000256" key="6">
    <source>
        <dbReference type="ARBA" id="ARBA00023014"/>
    </source>
</evidence>
<keyword evidence="6" id="KW-0411">Iron-sulfur</keyword>
<dbReference type="Pfam" id="PF04055">
    <property type="entry name" value="Radical_SAM"/>
    <property type="match status" value="1"/>
</dbReference>
<keyword evidence="3" id="KW-0949">S-adenosyl-L-methionine</keyword>
<evidence type="ECO:0000256" key="5">
    <source>
        <dbReference type="ARBA" id="ARBA00023004"/>
    </source>
</evidence>
<dbReference type="InterPro" id="IPR058240">
    <property type="entry name" value="rSAM_sf"/>
</dbReference>
<dbReference type="SFLD" id="SFLDS00029">
    <property type="entry name" value="Radical_SAM"/>
    <property type="match status" value="1"/>
</dbReference>
<dbReference type="PANTHER" id="PTHR30352">
    <property type="entry name" value="PYRUVATE FORMATE-LYASE-ACTIVATING ENZYME"/>
    <property type="match status" value="1"/>
</dbReference>
<name>A0A1T4WWU4_9BACT</name>
<comment type="cofactor">
    <cofactor evidence="1">
        <name>[4Fe-4S] cluster</name>
        <dbReference type="ChEBI" id="CHEBI:49883"/>
    </cofactor>
</comment>
<protein>
    <submittedName>
        <fullName evidence="8">Radical SAM superfamily protein</fullName>
    </submittedName>
</protein>
<dbReference type="InterPro" id="IPR013785">
    <property type="entry name" value="Aldolase_TIM"/>
</dbReference>
<dbReference type="InterPro" id="IPR034457">
    <property type="entry name" value="Organic_radical-activating"/>
</dbReference>
<keyword evidence="4" id="KW-0479">Metal-binding</keyword>
<dbReference type="AlphaFoldDB" id="A0A1T4WWU4"/>
<dbReference type="PROSITE" id="PS51918">
    <property type="entry name" value="RADICAL_SAM"/>
    <property type="match status" value="1"/>
</dbReference>
<reference evidence="8 9" key="1">
    <citation type="submission" date="2017-02" db="EMBL/GenBank/DDBJ databases">
        <authorList>
            <person name="Peterson S.W."/>
        </authorList>
    </citation>
    <scope>NUCLEOTIDE SEQUENCE [LARGE SCALE GENOMIC DNA]</scope>
    <source>
        <strain evidence="8 9">DSM 16080</strain>
    </source>
</reference>
<dbReference type="GO" id="GO:0051539">
    <property type="term" value="F:4 iron, 4 sulfur cluster binding"/>
    <property type="evidence" value="ECO:0007669"/>
    <property type="project" value="UniProtKB-KW"/>
</dbReference>